<dbReference type="InterPro" id="IPR050300">
    <property type="entry name" value="GDXG_lipolytic_enzyme"/>
</dbReference>
<comment type="caution">
    <text evidence="3">The sequence shown here is derived from an EMBL/GenBank/DDBJ whole genome shotgun (WGS) entry which is preliminary data.</text>
</comment>
<evidence type="ECO:0000313" key="3">
    <source>
        <dbReference type="EMBL" id="RZU61793.1"/>
    </source>
</evidence>
<evidence type="ECO:0000256" key="1">
    <source>
        <dbReference type="ARBA" id="ARBA00022801"/>
    </source>
</evidence>
<dbReference type="EMBL" id="SHLA01000001">
    <property type="protein sequence ID" value="RZU61793.1"/>
    <property type="molecule type" value="Genomic_DNA"/>
</dbReference>
<dbReference type="PANTHER" id="PTHR48081">
    <property type="entry name" value="AB HYDROLASE SUPERFAMILY PROTEIN C4A8.06C"/>
    <property type="match status" value="1"/>
</dbReference>
<name>A0A4Q8ADT7_9MICC</name>
<reference evidence="3 4" key="1">
    <citation type="submission" date="2019-02" db="EMBL/GenBank/DDBJ databases">
        <title>Sequencing the genomes of 1000 actinobacteria strains.</title>
        <authorList>
            <person name="Klenk H.-P."/>
        </authorList>
    </citation>
    <scope>NUCLEOTIDE SEQUENCE [LARGE SCALE GENOMIC DNA]</scope>
    <source>
        <strain evidence="3 4">DSM 17364</strain>
    </source>
</reference>
<dbReference type="OrthoDB" id="3181909at2"/>
<dbReference type="Pfam" id="PF07859">
    <property type="entry name" value="Abhydrolase_3"/>
    <property type="match status" value="1"/>
</dbReference>
<evidence type="ECO:0000259" key="2">
    <source>
        <dbReference type="Pfam" id="PF07859"/>
    </source>
</evidence>
<organism evidence="3 4">
    <name type="scientific">Zhihengliuella halotolerans</name>
    <dbReference type="NCBI Taxonomy" id="370736"/>
    <lineage>
        <taxon>Bacteria</taxon>
        <taxon>Bacillati</taxon>
        <taxon>Actinomycetota</taxon>
        <taxon>Actinomycetes</taxon>
        <taxon>Micrococcales</taxon>
        <taxon>Micrococcaceae</taxon>
        <taxon>Zhihengliuella</taxon>
    </lineage>
</organism>
<dbReference type="InterPro" id="IPR029058">
    <property type="entry name" value="AB_hydrolase_fold"/>
</dbReference>
<dbReference type="Proteomes" id="UP000292685">
    <property type="component" value="Unassembled WGS sequence"/>
</dbReference>
<keyword evidence="1" id="KW-0378">Hydrolase</keyword>
<sequence length="301" mass="31228">MTEAAAAERTREEDAVARLTGKVQVRDGVVAGRHGEIPIRTYNPAGRAFGNAGRAFGNAGSALVWAHGGAFCHGGLDQLESHAVAAAVASRGNDVVAIDYRLAPEWEGGDAASPDAVRYPIPVDDVVDAYRHVRNELGRPVAIGGASAGACLAAAATWSMLRGSGPAPNGLALVYPTVHAALPPIPEDLRAALLGPWAEGQFTATRVHLMNRNYAGGDAALGEAYAFPGGHDLAGFPRTLVLDADHDALRASGAAFADELRAAGTGVRYEVVAGTRHGFMNRPAEQAFGQGIDHLASWLSD</sequence>
<dbReference type="GO" id="GO:0016787">
    <property type="term" value="F:hydrolase activity"/>
    <property type="evidence" value="ECO:0007669"/>
    <property type="project" value="UniProtKB-KW"/>
</dbReference>
<protein>
    <submittedName>
        <fullName evidence="3">Acetyl esterase/lipase</fullName>
    </submittedName>
</protein>
<proteinExistence type="predicted"/>
<dbReference type="AlphaFoldDB" id="A0A4Q8ADT7"/>
<dbReference type="InterPro" id="IPR013094">
    <property type="entry name" value="AB_hydrolase_3"/>
</dbReference>
<dbReference type="SUPFAM" id="SSF53474">
    <property type="entry name" value="alpha/beta-Hydrolases"/>
    <property type="match status" value="1"/>
</dbReference>
<feature type="domain" description="Alpha/beta hydrolase fold-3" evidence="2">
    <location>
        <begin position="63"/>
        <end position="280"/>
    </location>
</feature>
<keyword evidence="4" id="KW-1185">Reference proteome</keyword>
<dbReference type="Gene3D" id="3.40.50.1820">
    <property type="entry name" value="alpha/beta hydrolase"/>
    <property type="match status" value="1"/>
</dbReference>
<accession>A0A4Q8ADT7</accession>
<gene>
    <name evidence="3" type="ORF">EV380_1371</name>
</gene>
<dbReference type="PANTHER" id="PTHR48081:SF8">
    <property type="entry name" value="ALPHA_BETA HYDROLASE FOLD-3 DOMAIN-CONTAINING PROTEIN-RELATED"/>
    <property type="match status" value="1"/>
</dbReference>
<dbReference type="RefSeq" id="WP_130450242.1">
    <property type="nucleotide sequence ID" value="NZ_SHLA01000001.1"/>
</dbReference>
<evidence type="ECO:0000313" key="4">
    <source>
        <dbReference type="Proteomes" id="UP000292685"/>
    </source>
</evidence>